<organism evidence="2 3">
    <name type="scientific">Flavonifractor plautii 1_3_50AFAA</name>
    <dbReference type="NCBI Taxonomy" id="742738"/>
    <lineage>
        <taxon>Bacteria</taxon>
        <taxon>Bacillati</taxon>
        <taxon>Bacillota</taxon>
        <taxon>Clostridia</taxon>
        <taxon>Eubacteriales</taxon>
        <taxon>Oscillospiraceae</taxon>
        <taxon>Flavonifractor</taxon>
    </lineage>
</organism>
<sequence length="168" mass="19493">MSLTTADEILDLWARNETPEAKAERRAVEALKKDIQTAQDSIQDAVSRYRKAKLRTRSKAKANSEDIFRPLEEYDSQVDIQNAYGYEMITETEYDRLMELWELRAQSVQKAGPYKDRVVEMLELAARAIWDAYGESVAAYDEKVSQMHREARRIAQENLLRDLDSKSI</sequence>
<feature type="coiled-coil region" evidence="1">
    <location>
        <begin position="21"/>
        <end position="48"/>
    </location>
</feature>
<dbReference type="AlphaFoldDB" id="A0A096CE84"/>
<keyword evidence="1" id="KW-0175">Coiled coil</keyword>
<protein>
    <submittedName>
        <fullName evidence="2">Uncharacterized protein</fullName>
    </submittedName>
</protein>
<dbReference type="Proteomes" id="UP000029585">
    <property type="component" value="Unassembled WGS sequence"/>
</dbReference>
<comment type="caution">
    <text evidence="2">The sequence shown here is derived from an EMBL/GenBank/DDBJ whole genome shotgun (WGS) entry which is preliminary data.</text>
</comment>
<evidence type="ECO:0000256" key="1">
    <source>
        <dbReference type="SAM" id="Coils"/>
    </source>
</evidence>
<evidence type="ECO:0000313" key="2">
    <source>
        <dbReference type="EMBL" id="KGF53232.1"/>
    </source>
</evidence>
<dbReference type="RefSeq" id="WP_044943138.1">
    <property type="nucleotide sequence ID" value="NZ_KN174167.1"/>
</dbReference>
<evidence type="ECO:0000313" key="3">
    <source>
        <dbReference type="Proteomes" id="UP000029585"/>
    </source>
</evidence>
<dbReference type="EMBL" id="ADLO01000114">
    <property type="protein sequence ID" value="KGF53232.1"/>
    <property type="molecule type" value="Genomic_DNA"/>
</dbReference>
<gene>
    <name evidence="2" type="ORF">HMPREF9460_03741</name>
</gene>
<keyword evidence="3" id="KW-1185">Reference proteome</keyword>
<dbReference type="PATRIC" id="fig|742738.3.peg.3851"/>
<proteinExistence type="predicted"/>
<name>A0A096CE84_FLAPL</name>
<accession>A0A096CE84</accession>
<dbReference type="HOGENOM" id="CLU_1584373_0_0_9"/>
<reference evidence="2 3" key="1">
    <citation type="submission" date="2011-08" db="EMBL/GenBank/DDBJ databases">
        <title>The Genome Sequence of Clostridium orbiscindens 1_3_50AFAA.</title>
        <authorList>
            <consortium name="The Broad Institute Genome Sequencing Platform"/>
            <person name="Earl A."/>
            <person name="Ward D."/>
            <person name="Feldgarden M."/>
            <person name="Gevers D."/>
            <person name="Daigneault M."/>
            <person name="Strauss J."/>
            <person name="Allen-Vercoe E."/>
            <person name="Young S.K."/>
            <person name="Zeng Q."/>
            <person name="Gargeya S."/>
            <person name="Fitzgerald M."/>
            <person name="Haas B."/>
            <person name="Abouelleil A."/>
            <person name="Alvarado L."/>
            <person name="Arachchi H.M."/>
            <person name="Berlin A."/>
            <person name="Brown A."/>
            <person name="Chapman S.B."/>
            <person name="Chen Z."/>
            <person name="Dunbar C."/>
            <person name="Freedman E."/>
            <person name="Gearin G."/>
            <person name="Gellesch M."/>
            <person name="Goldberg J."/>
            <person name="Griggs A."/>
            <person name="Gujja S."/>
            <person name="Heiman D."/>
            <person name="Howarth C."/>
            <person name="Larson L."/>
            <person name="Lui A."/>
            <person name="MacDonald P.J.P."/>
            <person name="Montmayeur A."/>
            <person name="Murphy C."/>
            <person name="Neiman D."/>
            <person name="Pearson M."/>
            <person name="Priest M."/>
            <person name="Roberts A."/>
            <person name="Saif S."/>
            <person name="Shea T."/>
            <person name="Shenoy N."/>
            <person name="Sisk P."/>
            <person name="Stolte C."/>
            <person name="Sykes S."/>
            <person name="Wortman J."/>
            <person name="Nusbaum C."/>
            <person name="Birren B."/>
        </authorList>
    </citation>
    <scope>NUCLEOTIDE SEQUENCE [LARGE SCALE GENOMIC DNA]</scope>
    <source>
        <strain evidence="2 3">1_3_50AFAA</strain>
    </source>
</reference>